<protein>
    <submittedName>
        <fullName evidence="3">ArsR family transcriptional regulator</fullName>
    </submittedName>
</protein>
<dbReference type="InterPro" id="IPR036390">
    <property type="entry name" value="WH_DNA-bd_sf"/>
</dbReference>
<sequence length="267" mass="30274">MEGVLRDDDVFRALADGSRRTLLDRLDAAGGQTLRELCAGLGMTRQSVSKHLTVLEEAGLVTSVRRGREKLHYLNAAPVSDIAERWINRYHRRRVDALADLKKALEGTPMSRPEFVYTTYIRTTPEQLWKALTEPAFTRQYWGVTFDTDWRPGSTMTWRVDKNGTELADPEQVVLAAEPYTRLSFTWHTMSEEWAKAFDIDLDYVAKVAHEPRSRATFEIEQQGEHCKLTVVHDGFDADSLVLPSLGDGWPQVIASLKSLLETGRPL</sequence>
<evidence type="ECO:0000313" key="4">
    <source>
        <dbReference type="Proteomes" id="UP001143480"/>
    </source>
</evidence>
<dbReference type="PANTHER" id="PTHR38600:SF1">
    <property type="entry name" value="TRANSCRIPTIONAL REGULATORY PROTEIN"/>
    <property type="match status" value="1"/>
</dbReference>
<dbReference type="Pfam" id="PF12840">
    <property type="entry name" value="HTH_20"/>
    <property type="match status" value="1"/>
</dbReference>
<dbReference type="InterPro" id="IPR023393">
    <property type="entry name" value="START-like_dom_sf"/>
</dbReference>
<evidence type="ECO:0000313" key="3">
    <source>
        <dbReference type="EMBL" id="GLL02588.1"/>
    </source>
</evidence>
<dbReference type="PRINTS" id="PR00778">
    <property type="entry name" value="HTHARSR"/>
</dbReference>
<dbReference type="SUPFAM" id="SSF46785">
    <property type="entry name" value="Winged helix' DNA-binding domain"/>
    <property type="match status" value="1"/>
</dbReference>
<evidence type="ECO:0000259" key="2">
    <source>
        <dbReference type="PROSITE" id="PS50987"/>
    </source>
</evidence>
<feature type="domain" description="HTH arsR-type" evidence="2">
    <location>
        <begin position="1"/>
        <end position="94"/>
    </location>
</feature>
<dbReference type="NCBIfam" id="NF033788">
    <property type="entry name" value="HTH_metalloreg"/>
    <property type="match status" value="1"/>
</dbReference>
<dbReference type="Gene3D" id="1.10.10.10">
    <property type="entry name" value="Winged helix-like DNA-binding domain superfamily/Winged helix DNA-binding domain"/>
    <property type="match status" value="1"/>
</dbReference>
<accession>A0A9W6KJD7</accession>
<gene>
    <name evidence="3" type="ORF">GCM10017581_043300</name>
</gene>
<dbReference type="AlphaFoldDB" id="A0A9W6KJD7"/>
<dbReference type="Gene3D" id="3.30.530.20">
    <property type="match status" value="1"/>
</dbReference>
<dbReference type="InterPro" id="IPR001845">
    <property type="entry name" value="HTH_ArsR_DNA-bd_dom"/>
</dbReference>
<dbReference type="PROSITE" id="PS50987">
    <property type="entry name" value="HTH_ARSR_2"/>
    <property type="match status" value="1"/>
</dbReference>
<dbReference type="GO" id="GO:0003700">
    <property type="term" value="F:DNA-binding transcription factor activity"/>
    <property type="evidence" value="ECO:0007669"/>
    <property type="project" value="InterPro"/>
</dbReference>
<comment type="caution">
    <text evidence="3">The sequence shown here is derived from an EMBL/GenBank/DDBJ whole genome shotgun (WGS) entry which is preliminary data.</text>
</comment>
<dbReference type="InterPro" id="IPR036388">
    <property type="entry name" value="WH-like_DNA-bd_sf"/>
</dbReference>
<dbReference type="CDD" id="cd00090">
    <property type="entry name" value="HTH_ARSR"/>
    <property type="match status" value="1"/>
</dbReference>
<dbReference type="SMART" id="SM00418">
    <property type="entry name" value="HTH_ARSR"/>
    <property type="match status" value="1"/>
</dbReference>
<comment type="similarity">
    <text evidence="1">Belongs to the AHA1 family.</text>
</comment>
<reference evidence="3" key="1">
    <citation type="journal article" date="2014" name="Int. J. Syst. Evol. Microbiol.">
        <title>Complete genome sequence of Corynebacterium casei LMG S-19264T (=DSM 44701T), isolated from a smear-ripened cheese.</title>
        <authorList>
            <consortium name="US DOE Joint Genome Institute (JGI-PGF)"/>
            <person name="Walter F."/>
            <person name="Albersmeier A."/>
            <person name="Kalinowski J."/>
            <person name="Ruckert C."/>
        </authorList>
    </citation>
    <scope>NUCLEOTIDE SEQUENCE</scope>
    <source>
        <strain evidence="3">VKM Ac-1321</strain>
    </source>
</reference>
<dbReference type="InterPro" id="IPR013538">
    <property type="entry name" value="ASHA1/2-like_C"/>
</dbReference>
<dbReference type="Proteomes" id="UP001143480">
    <property type="component" value="Unassembled WGS sequence"/>
</dbReference>
<dbReference type="Pfam" id="PF08327">
    <property type="entry name" value="AHSA1"/>
    <property type="match status" value="1"/>
</dbReference>
<dbReference type="EMBL" id="BSFP01000025">
    <property type="protein sequence ID" value="GLL02588.1"/>
    <property type="molecule type" value="Genomic_DNA"/>
</dbReference>
<dbReference type="SUPFAM" id="SSF55961">
    <property type="entry name" value="Bet v1-like"/>
    <property type="match status" value="1"/>
</dbReference>
<dbReference type="CDD" id="cd08893">
    <property type="entry name" value="SRPBCC_CalC_Aha1-like_GntR-HTH"/>
    <property type="match status" value="1"/>
</dbReference>
<organism evidence="3 4">
    <name type="scientific">Dactylosporangium matsuzakiense</name>
    <dbReference type="NCBI Taxonomy" id="53360"/>
    <lineage>
        <taxon>Bacteria</taxon>
        <taxon>Bacillati</taxon>
        <taxon>Actinomycetota</taxon>
        <taxon>Actinomycetes</taxon>
        <taxon>Micromonosporales</taxon>
        <taxon>Micromonosporaceae</taxon>
        <taxon>Dactylosporangium</taxon>
    </lineage>
</organism>
<evidence type="ECO:0000256" key="1">
    <source>
        <dbReference type="ARBA" id="ARBA00006817"/>
    </source>
</evidence>
<dbReference type="InterPro" id="IPR011991">
    <property type="entry name" value="ArsR-like_HTH"/>
</dbReference>
<dbReference type="PANTHER" id="PTHR38600">
    <property type="entry name" value="TRANSCRIPTIONAL REGULATORY PROTEIN"/>
    <property type="match status" value="1"/>
</dbReference>
<keyword evidence="4" id="KW-1185">Reference proteome</keyword>
<proteinExistence type="inferred from homology"/>
<reference evidence="3" key="2">
    <citation type="submission" date="2023-01" db="EMBL/GenBank/DDBJ databases">
        <authorList>
            <person name="Sun Q."/>
            <person name="Evtushenko L."/>
        </authorList>
    </citation>
    <scope>NUCLEOTIDE SEQUENCE</scope>
    <source>
        <strain evidence="3">VKM Ac-1321</strain>
    </source>
</reference>
<name>A0A9W6KJD7_9ACTN</name>